<dbReference type="Gene3D" id="3.10.450.50">
    <property type="match status" value="1"/>
</dbReference>
<dbReference type="Pfam" id="PF02810">
    <property type="entry name" value="SEC-C"/>
    <property type="match status" value="1"/>
</dbReference>
<accession>A0A084GXW4</accession>
<evidence type="ECO:0000313" key="1">
    <source>
        <dbReference type="EMBL" id="KEZ52176.1"/>
    </source>
</evidence>
<dbReference type="InterPro" id="IPR004027">
    <property type="entry name" value="SEC_C_motif"/>
</dbReference>
<dbReference type="RefSeq" id="WP_029567010.1">
    <property type="nucleotide sequence ID" value="NZ_JNVC02000005.1"/>
</dbReference>
<dbReference type="Proteomes" id="UP000028549">
    <property type="component" value="Unassembled WGS sequence"/>
</dbReference>
<protein>
    <recommendedName>
        <fullName evidence="3">HTH psq-type domain-containing protein</fullName>
    </recommendedName>
</protein>
<dbReference type="EMBL" id="JNVC02000005">
    <property type="protein sequence ID" value="KEZ52176.1"/>
    <property type="molecule type" value="Genomic_DNA"/>
</dbReference>
<sequence length="593" mass="67787">MDIGRNDACHCGSGKKYKKCCMTKVTSIEAIRHADLEKMQGELMQFASSNYSREIDAAIRKKMDGLDKEEHQHIYGALLVWAAFSVKVGKGSIVEAFIEKKRHENVRPVTMAQLEKWAGAVPTFSVVDQVTDDESYTVKDLFSGEVKEVRVDEGTHSFKAGALLLGYLLPFGEYYTYYLMQLEFEKAQTEFNKNLTLELFEESTFDDIGAFMADQFPEMMVSMLTEPVEEESQADAEKLVWVEPLYENAALKMQRNLLQAHVPVETAEKAFALMHKYLHEVKPAIKKEVIYSAGMHYFVEKHMYKQGMTQKKIAELYEVSTSSLSKVYKEIKAELEADLTEDSNAVSEKGDLKQYTDADRARAQELIYEAMESSPQQRVKLAKQAMEIYPFHPDAFNMLGDAESDPAKQLKLYKQGMEAGEADLGKEVFKKDKGMFWGMIETRPYMRSKFNYAILEAAMGNLTEAIKQCEELLELNEMDSQGVRYTLFVMYMDAGEHKKAKALLEKFDETDFAAGAYNRLLVEFALKGMTPAVERLAQKAKNVNPVIYDVLAGKRKLPKETEEFGQEYEAVEYFMEYGFVWSNHPELVEWMSE</sequence>
<comment type="caution">
    <text evidence="1">The sequence shown here is derived from an EMBL/GenBank/DDBJ whole genome shotgun (WGS) entry which is preliminary data.</text>
</comment>
<keyword evidence="2" id="KW-1185">Reference proteome</keyword>
<name>A0A084GXW4_METID</name>
<evidence type="ECO:0000313" key="2">
    <source>
        <dbReference type="Proteomes" id="UP000028549"/>
    </source>
</evidence>
<reference evidence="1 2" key="1">
    <citation type="journal article" date="2005" name="Int. J. Syst. Evol. Microbiol.">
        <title>Bacillus cibi sp. nov., isolated from jeotgal, a traditional Korean fermented seafood.</title>
        <authorList>
            <person name="Yoon J.H."/>
            <person name="Lee C.H."/>
            <person name="Oh T.K."/>
        </authorList>
    </citation>
    <scope>NUCLEOTIDE SEQUENCE [LARGE SCALE GENOMIC DNA]</scope>
    <source>
        <strain evidence="1 2">DSM 16189</strain>
    </source>
</reference>
<evidence type="ECO:0008006" key="3">
    <source>
        <dbReference type="Google" id="ProtNLM"/>
    </source>
</evidence>
<dbReference type="STRING" id="246786.GS18_0213960"/>
<dbReference type="InterPro" id="IPR011990">
    <property type="entry name" value="TPR-like_helical_dom_sf"/>
</dbReference>
<dbReference type="SUPFAM" id="SSF103642">
    <property type="entry name" value="Sec-C motif"/>
    <property type="match status" value="1"/>
</dbReference>
<dbReference type="OrthoDB" id="6399948at2"/>
<dbReference type="AlphaFoldDB" id="A0A084GXW4"/>
<organism evidence="1 2">
    <name type="scientific">Metabacillus indicus</name>
    <name type="common">Bacillus indicus</name>
    <dbReference type="NCBI Taxonomy" id="246786"/>
    <lineage>
        <taxon>Bacteria</taxon>
        <taxon>Bacillati</taxon>
        <taxon>Bacillota</taxon>
        <taxon>Bacilli</taxon>
        <taxon>Bacillales</taxon>
        <taxon>Bacillaceae</taxon>
        <taxon>Metabacillus</taxon>
    </lineage>
</organism>
<dbReference type="Gene3D" id="1.25.40.10">
    <property type="entry name" value="Tetratricopeptide repeat domain"/>
    <property type="match status" value="1"/>
</dbReference>
<dbReference type="SUPFAM" id="SSF48452">
    <property type="entry name" value="TPR-like"/>
    <property type="match status" value="1"/>
</dbReference>
<proteinExistence type="predicted"/>
<gene>
    <name evidence="1" type="ORF">GS18_0213960</name>
</gene>